<reference evidence="9 10" key="1">
    <citation type="submission" date="2018-03" db="EMBL/GenBank/DDBJ databases">
        <authorList>
            <person name="Keele B.F."/>
        </authorList>
    </citation>
    <scope>NUCLEOTIDE SEQUENCE [LARGE SCALE GENOMIC DNA]</scope>
    <source>
        <strain evidence="9 10">AU19729</strain>
    </source>
</reference>
<dbReference type="GO" id="GO:0006313">
    <property type="term" value="P:DNA transposition"/>
    <property type="evidence" value="ECO:0007669"/>
    <property type="project" value="InterPro"/>
</dbReference>
<dbReference type="Pfam" id="PF05598">
    <property type="entry name" value="DUF772"/>
    <property type="match status" value="1"/>
</dbReference>
<evidence type="ECO:0000256" key="6">
    <source>
        <dbReference type="SAM" id="MobiDB-lite"/>
    </source>
</evidence>
<name>A0A2S9N0P8_9BURK</name>
<evidence type="ECO:0000256" key="1">
    <source>
        <dbReference type="ARBA" id="ARBA00003544"/>
    </source>
</evidence>
<keyword evidence="5" id="KW-0233">DNA recombination</keyword>
<evidence type="ECO:0000256" key="4">
    <source>
        <dbReference type="ARBA" id="ARBA00023125"/>
    </source>
</evidence>
<evidence type="ECO:0000259" key="7">
    <source>
        <dbReference type="Pfam" id="PF01609"/>
    </source>
</evidence>
<dbReference type="InterPro" id="IPR008490">
    <property type="entry name" value="Transposase_InsH_N"/>
</dbReference>
<dbReference type="GO" id="GO:0003677">
    <property type="term" value="F:DNA binding"/>
    <property type="evidence" value="ECO:0007669"/>
    <property type="project" value="UniProtKB-KW"/>
</dbReference>
<accession>A0A2S9N0P8</accession>
<evidence type="ECO:0000313" key="10">
    <source>
        <dbReference type="Proteomes" id="UP000238982"/>
    </source>
</evidence>
<feature type="compositionally biased region" description="Polar residues" evidence="6">
    <location>
        <begin position="184"/>
        <end position="195"/>
    </location>
</feature>
<evidence type="ECO:0000256" key="2">
    <source>
        <dbReference type="ARBA" id="ARBA00010075"/>
    </source>
</evidence>
<proteinExistence type="inferred from homology"/>
<dbReference type="InterPro" id="IPR002559">
    <property type="entry name" value="Transposase_11"/>
</dbReference>
<evidence type="ECO:0000256" key="5">
    <source>
        <dbReference type="ARBA" id="ARBA00023172"/>
    </source>
</evidence>
<evidence type="ECO:0000259" key="8">
    <source>
        <dbReference type="Pfam" id="PF05598"/>
    </source>
</evidence>
<dbReference type="RefSeq" id="WP_023101524.1">
    <property type="nucleotide sequence ID" value="NZ_CAJORO010000066.1"/>
</dbReference>
<feature type="domain" description="Transposase IS4-like" evidence="7">
    <location>
        <begin position="194"/>
        <end position="347"/>
    </location>
</feature>
<gene>
    <name evidence="9" type="ORF">C6Q15_02470</name>
</gene>
<keyword evidence="3" id="KW-0815">Transposition</keyword>
<evidence type="ECO:0000313" key="9">
    <source>
        <dbReference type="EMBL" id="PRF65896.1"/>
    </source>
</evidence>
<feature type="domain" description="Transposase InsH N-terminal" evidence="8">
    <location>
        <begin position="16"/>
        <end position="114"/>
    </location>
</feature>
<comment type="function">
    <text evidence="1">Involved in the transposition of the insertion sequence IS5.</text>
</comment>
<evidence type="ECO:0000256" key="3">
    <source>
        <dbReference type="ARBA" id="ARBA00022578"/>
    </source>
</evidence>
<dbReference type="Pfam" id="PF01609">
    <property type="entry name" value="DDE_Tnp_1"/>
    <property type="match status" value="1"/>
</dbReference>
<dbReference type="Proteomes" id="UP000238982">
    <property type="component" value="Unassembled WGS sequence"/>
</dbReference>
<keyword evidence="4" id="KW-0238">DNA-binding</keyword>
<dbReference type="NCBIfam" id="NF033581">
    <property type="entry name" value="transpos_IS5_4"/>
    <property type="match status" value="1"/>
</dbReference>
<dbReference type="AlphaFoldDB" id="A0A2S9N0P8"/>
<protein>
    <submittedName>
        <fullName evidence="9">IS5 family transposase</fullName>
    </submittedName>
</protein>
<dbReference type="PANTHER" id="PTHR35604:SF2">
    <property type="entry name" value="TRANSPOSASE INSH FOR INSERTION SEQUENCE ELEMENT IS5A-RELATED"/>
    <property type="match status" value="1"/>
</dbReference>
<feature type="region of interest" description="Disordered" evidence="6">
    <location>
        <begin position="161"/>
        <end position="196"/>
    </location>
</feature>
<organism evidence="9 10">
    <name type="scientific">Burkholderia multivorans</name>
    <dbReference type="NCBI Taxonomy" id="87883"/>
    <lineage>
        <taxon>Bacteria</taxon>
        <taxon>Pseudomonadati</taxon>
        <taxon>Pseudomonadota</taxon>
        <taxon>Betaproteobacteria</taxon>
        <taxon>Burkholderiales</taxon>
        <taxon>Burkholderiaceae</taxon>
        <taxon>Burkholderia</taxon>
        <taxon>Burkholderia cepacia complex</taxon>
    </lineage>
</organism>
<dbReference type="PANTHER" id="PTHR35604">
    <property type="entry name" value="TRANSPOSASE INSH FOR INSERTION SEQUENCE ELEMENT IS5A-RELATED"/>
    <property type="match status" value="1"/>
</dbReference>
<dbReference type="GO" id="GO:0004803">
    <property type="term" value="F:transposase activity"/>
    <property type="evidence" value="ECO:0007669"/>
    <property type="project" value="InterPro"/>
</dbReference>
<dbReference type="InterPro" id="IPR047959">
    <property type="entry name" value="Transpos_IS5"/>
</dbReference>
<dbReference type="EMBL" id="PVGH01000016">
    <property type="protein sequence ID" value="PRF65896.1"/>
    <property type="molecule type" value="Genomic_DNA"/>
</dbReference>
<comment type="similarity">
    <text evidence="2">Belongs to the transposase 11 family.</text>
</comment>
<sequence length="359" mass="40299">MRGQENPQASMFSYVSLEQRVPKDHPLRTLRALVDGILANMSALFDERYSHTGRPSIPPEQLLRALLVQILFTIRSERQLVEQLDYNLLFRWFVGLGMDDAVWDRTVFSINRDRLLGTDVARQFFRRVLHLAEWQGFVSDEHFSVDGTMIEAWASHKSFVPKDGSGPDKPAGRNPEADFKGKTRSNATHQSTTDPQARLYKKGEFAEAKLRYMAHALSENRNGLVVDVESTQATGRAEWEAAIRMIDRSVRKPGATVGADKGYDTAEFVAALERRGIKAHVARKVSGSAVDGRTARGKGYAMSLRRRKMIEEAFGWIKTVGGLRKTRHKGLEKLSGQALFAFAAYNLTRMLSLMRAAAA</sequence>
<comment type="caution">
    <text evidence="9">The sequence shown here is derived from an EMBL/GenBank/DDBJ whole genome shotgun (WGS) entry which is preliminary data.</text>
</comment>